<dbReference type="OrthoDB" id="660922at2"/>
<sequence>MVDILLGQFKEHLQAHYPDYALALQANNLFSRYLDDCRGFVTPYVNTLIQQGADQSTILKLGIEAMAQSLGPSKYDYLQSIVATKFGTWADKLREAGILQYEIMNLITLCEPIMESYGFDYLDSPHGQFEKQIVVAILEYRLSK</sequence>
<dbReference type="Proteomes" id="UP000199310">
    <property type="component" value="Unassembled WGS sequence"/>
</dbReference>
<evidence type="ECO:0000313" key="2">
    <source>
        <dbReference type="Proteomes" id="UP000199310"/>
    </source>
</evidence>
<accession>A0A1I0PP88</accession>
<gene>
    <name evidence="1" type="ORF">SAMN04488122_0890</name>
</gene>
<protein>
    <submittedName>
        <fullName evidence="1">Uncharacterized protein</fullName>
    </submittedName>
</protein>
<organism evidence="1 2">
    <name type="scientific">Chitinophaga arvensicola</name>
    <dbReference type="NCBI Taxonomy" id="29529"/>
    <lineage>
        <taxon>Bacteria</taxon>
        <taxon>Pseudomonadati</taxon>
        <taxon>Bacteroidota</taxon>
        <taxon>Chitinophagia</taxon>
        <taxon>Chitinophagales</taxon>
        <taxon>Chitinophagaceae</taxon>
        <taxon>Chitinophaga</taxon>
    </lineage>
</organism>
<reference evidence="2" key="1">
    <citation type="submission" date="2016-10" db="EMBL/GenBank/DDBJ databases">
        <authorList>
            <person name="Varghese N."/>
            <person name="Submissions S."/>
        </authorList>
    </citation>
    <scope>NUCLEOTIDE SEQUENCE [LARGE SCALE GENOMIC DNA]</scope>
    <source>
        <strain evidence="2">DSM 3695</strain>
    </source>
</reference>
<dbReference type="RefSeq" id="WP_089891090.1">
    <property type="nucleotide sequence ID" value="NZ_FOJG01000001.1"/>
</dbReference>
<keyword evidence="2" id="KW-1185">Reference proteome</keyword>
<evidence type="ECO:0000313" key="1">
    <source>
        <dbReference type="EMBL" id="SEW16075.1"/>
    </source>
</evidence>
<dbReference type="AlphaFoldDB" id="A0A1I0PP88"/>
<proteinExistence type="predicted"/>
<dbReference type="EMBL" id="FOJG01000001">
    <property type="protein sequence ID" value="SEW16075.1"/>
    <property type="molecule type" value="Genomic_DNA"/>
</dbReference>
<dbReference type="STRING" id="29529.SAMN04488122_0890"/>
<name>A0A1I0PP88_9BACT</name>